<comment type="caution">
    <text evidence="2">The sequence shown here is derived from an EMBL/GenBank/DDBJ whole genome shotgun (WGS) entry which is preliminary data.</text>
</comment>
<protein>
    <submittedName>
        <fullName evidence="2">Uncharacterized protein</fullName>
    </submittedName>
</protein>
<dbReference type="PANTHER" id="PTHR46524:SF12">
    <property type="entry name" value="CW-TYPE DOMAIN-CONTAINING PROTEIN"/>
    <property type="match status" value="1"/>
</dbReference>
<organism evidence="2 3">
    <name type="scientific">Tanacetum coccineum</name>
    <dbReference type="NCBI Taxonomy" id="301880"/>
    <lineage>
        <taxon>Eukaryota</taxon>
        <taxon>Viridiplantae</taxon>
        <taxon>Streptophyta</taxon>
        <taxon>Embryophyta</taxon>
        <taxon>Tracheophyta</taxon>
        <taxon>Spermatophyta</taxon>
        <taxon>Magnoliopsida</taxon>
        <taxon>eudicotyledons</taxon>
        <taxon>Gunneridae</taxon>
        <taxon>Pentapetalae</taxon>
        <taxon>asterids</taxon>
        <taxon>campanulids</taxon>
        <taxon>Asterales</taxon>
        <taxon>Asteraceae</taxon>
        <taxon>Asteroideae</taxon>
        <taxon>Anthemideae</taxon>
        <taxon>Anthemidinae</taxon>
        <taxon>Tanacetum</taxon>
    </lineage>
</organism>
<dbReference type="EMBL" id="BQNB010010708">
    <property type="protein sequence ID" value="GJS80919.1"/>
    <property type="molecule type" value="Genomic_DNA"/>
</dbReference>
<sequence>MLTSGKRTLRFFGVGSNIMLMDASSKKFLSSSSKRKRFQRNIVGSTMSSPGDMTSVFVPGNRLVSPLNESLLCLTKVALPVNQFVDASSSRHEEGFDNESKDNLPENGGVAVDMAVSSVCSMWPERTIVMSISTMPSNANSEGTAPDGWKKISQDTKKKPLIKGNGMKIKLSVSRESSVDKSHEKNLDATSSRKDLESERFQFGATSSSSKVSGSFRRASLKEVKGSPVGTVSSSPLKAPNLDKLSPAAGRTISRKAHAKSSIWPEVQEKLLEGEGKEEGKAKRARDKLINEPSKKQKVDDNTNTSELKELMQIIPDEKEVAIDAIHLPVKAPKIVGWKIYKEGKKSYYQIIRADGKSQMYMIFSQMLRSFDREDLEDLYKLVKAKYGSTRPVEDLDLLLWGDLKTMFEPSIEDDVWRQQQGYKV</sequence>
<evidence type="ECO:0000256" key="1">
    <source>
        <dbReference type="SAM" id="MobiDB-lite"/>
    </source>
</evidence>
<feature type="compositionally biased region" description="Low complexity" evidence="1">
    <location>
        <begin position="203"/>
        <end position="218"/>
    </location>
</feature>
<feature type="compositionally biased region" description="Basic and acidic residues" evidence="1">
    <location>
        <begin position="148"/>
        <end position="158"/>
    </location>
</feature>
<dbReference type="Proteomes" id="UP001151760">
    <property type="component" value="Unassembled WGS sequence"/>
</dbReference>
<name>A0ABQ4YST3_9ASTR</name>
<feature type="region of interest" description="Disordered" evidence="1">
    <location>
        <begin position="274"/>
        <end position="302"/>
    </location>
</feature>
<feature type="compositionally biased region" description="Basic and acidic residues" evidence="1">
    <location>
        <begin position="177"/>
        <end position="200"/>
    </location>
</feature>
<proteinExistence type="predicted"/>
<evidence type="ECO:0000313" key="2">
    <source>
        <dbReference type="EMBL" id="GJS80919.1"/>
    </source>
</evidence>
<accession>A0ABQ4YST3</accession>
<dbReference type="InterPro" id="IPR055300">
    <property type="entry name" value="CWZF3/5/7"/>
</dbReference>
<reference evidence="2" key="1">
    <citation type="journal article" date="2022" name="Int. J. Mol. Sci.">
        <title>Draft Genome of Tanacetum Coccineum: Genomic Comparison of Closely Related Tanacetum-Family Plants.</title>
        <authorList>
            <person name="Yamashiro T."/>
            <person name="Shiraishi A."/>
            <person name="Nakayama K."/>
            <person name="Satake H."/>
        </authorList>
    </citation>
    <scope>NUCLEOTIDE SEQUENCE</scope>
</reference>
<feature type="compositionally biased region" description="Basic and acidic residues" evidence="1">
    <location>
        <begin position="274"/>
        <end position="301"/>
    </location>
</feature>
<reference evidence="2" key="2">
    <citation type="submission" date="2022-01" db="EMBL/GenBank/DDBJ databases">
        <authorList>
            <person name="Yamashiro T."/>
            <person name="Shiraishi A."/>
            <person name="Satake H."/>
            <person name="Nakayama K."/>
        </authorList>
    </citation>
    <scope>NUCLEOTIDE SEQUENCE</scope>
</reference>
<evidence type="ECO:0000313" key="3">
    <source>
        <dbReference type="Proteomes" id="UP001151760"/>
    </source>
</evidence>
<keyword evidence="3" id="KW-1185">Reference proteome</keyword>
<dbReference type="PANTHER" id="PTHR46524">
    <property type="entry name" value="CW-TYPE ZINC FINGER"/>
    <property type="match status" value="1"/>
</dbReference>
<gene>
    <name evidence="2" type="ORF">Tco_0747460</name>
</gene>
<feature type="region of interest" description="Disordered" evidence="1">
    <location>
        <begin position="138"/>
        <end position="246"/>
    </location>
</feature>